<evidence type="ECO:0000313" key="2">
    <source>
        <dbReference type="Proteomes" id="UP000789702"/>
    </source>
</evidence>
<sequence>MPIISKSGNVRMEENLVEENVEYDDFIQGAIEVEQGEEEEVVELSLTSKEKLAILREALKIVVKMVNDNEIIMKSLLKIQTRIREEVQREKNEKQKWLLHKMKAKLMNLTNI</sequence>
<reference evidence="1" key="1">
    <citation type="submission" date="2021-06" db="EMBL/GenBank/DDBJ databases">
        <authorList>
            <person name="Kallberg Y."/>
            <person name="Tangrot J."/>
            <person name="Rosling A."/>
        </authorList>
    </citation>
    <scope>NUCLEOTIDE SEQUENCE</scope>
    <source>
        <strain evidence="1">IL203A</strain>
    </source>
</reference>
<organism evidence="1 2">
    <name type="scientific">Dentiscutata heterogama</name>
    <dbReference type="NCBI Taxonomy" id="1316150"/>
    <lineage>
        <taxon>Eukaryota</taxon>
        <taxon>Fungi</taxon>
        <taxon>Fungi incertae sedis</taxon>
        <taxon>Mucoromycota</taxon>
        <taxon>Glomeromycotina</taxon>
        <taxon>Glomeromycetes</taxon>
        <taxon>Diversisporales</taxon>
        <taxon>Gigasporaceae</taxon>
        <taxon>Dentiscutata</taxon>
    </lineage>
</organism>
<comment type="caution">
    <text evidence="1">The sequence shown here is derived from an EMBL/GenBank/DDBJ whole genome shotgun (WGS) entry which is preliminary data.</text>
</comment>
<gene>
    <name evidence="1" type="ORF">DHETER_LOCUS378</name>
</gene>
<dbReference type="Proteomes" id="UP000789702">
    <property type="component" value="Unassembled WGS sequence"/>
</dbReference>
<protein>
    <submittedName>
        <fullName evidence="1">1321_t:CDS:1</fullName>
    </submittedName>
</protein>
<name>A0ACA9JYT3_9GLOM</name>
<dbReference type="EMBL" id="CAJVPU010000176">
    <property type="protein sequence ID" value="CAG8442871.1"/>
    <property type="molecule type" value="Genomic_DNA"/>
</dbReference>
<proteinExistence type="predicted"/>
<evidence type="ECO:0000313" key="1">
    <source>
        <dbReference type="EMBL" id="CAG8442871.1"/>
    </source>
</evidence>
<accession>A0ACA9JYT3</accession>
<keyword evidence="2" id="KW-1185">Reference proteome</keyword>